<evidence type="ECO:0000259" key="4">
    <source>
        <dbReference type="SMART" id="SM00729"/>
    </source>
</evidence>
<dbReference type="CDD" id="cd01335">
    <property type="entry name" value="Radical_SAM"/>
    <property type="match status" value="1"/>
</dbReference>
<dbReference type="InterPro" id="IPR007197">
    <property type="entry name" value="rSAM"/>
</dbReference>
<gene>
    <name evidence="5" type="ORF">IAC55_06300</name>
</gene>
<dbReference type="Gene3D" id="3.80.30.30">
    <property type="match status" value="1"/>
</dbReference>
<evidence type="ECO:0000313" key="6">
    <source>
        <dbReference type="Proteomes" id="UP000823611"/>
    </source>
</evidence>
<dbReference type="SFLD" id="SFLDS00029">
    <property type="entry name" value="Radical_SAM"/>
    <property type="match status" value="1"/>
</dbReference>
<comment type="caution">
    <text evidence="5">The sequence shown here is derived from an EMBL/GenBank/DDBJ whole genome shotgun (WGS) entry which is preliminary data.</text>
</comment>
<dbReference type="PANTHER" id="PTHR43432:SF5">
    <property type="entry name" value="ELP3_MIAA_NIFB-LIKE RADICAL SAM CORE DOMAIN-CONTAINING PROTEIN"/>
    <property type="match status" value="1"/>
</dbReference>
<evidence type="ECO:0000313" key="5">
    <source>
        <dbReference type="EMBL" id="MBO8434913.1"/>
    </source>
</evidence>
<dbReference type="SUPFAM" id="SSF102114">
    <property type="entry name" value="Radical SAM enzymes"/>
    <property type="match status" value="1"/>
</dbReference>
<keyword evidence="2" id="KW-0408">Iron</keyword>
<name>A0A9D9DWS5_9FIRM</name>
<proteinExistence type="predicted"/>
<reference evidence="5" key="2">
    <citation type="journal article" date="2021" name="PeerJ">
        <title>Extensive microbial diversity within the chicken gut microbiome revealed by metagenomics and culture.</title>
        <authorList>
            <person name="Gilroy R."/>
            <person name="Ravi A."/>
            <person name="Getino M."/>
            <person name="Pursley I."/>
            <person name="Horton D.L."/>
            <person name="Alikhan N.F."/>
            <person name="Baker D."/>
            <person name="Gharbi K."/>
            <person name="Hall N."/>
            <person name="Watson M."/>
            <person name="Adriaenssens E.M."/>
            <person name="Foster-Nyarko E."/>
            <person name="Jarju S."/>
            <person name="Secka A."/>
            <person name="Antonio M."/>
            <person name="Oren A."/>
            <person name="Chaudhuri R.R."/>
            <person name="La Ragione R."/>
            <person name="Hildebrand F."/>
            <person name="Pallen M.J."/>
        </authorList>
    </citation>
    <scope>NUCLEOTIDE SEQUENCE</scope>
    <source>
        <strain evidence="5">F6-4510</strain>
    </source>
</reference>
<dbReference type="SMART" id="SM00729">
    <property type="entry name" value="Elp3"/>
    <property type="match status" value="1"/>
</dbReference>
<sequence>MKVHEIECKSPLNLANKNMPFKWELNVYRGCSHKCAYCYARYSHEYLAGDFFNDIYVKKNIVEKLEKVLSSSKWKRDVINIGNVCDSYQHIEEKYKLMPEILKLLIRYKTPIVLPTKSKLVLRDIDLIDELSKVAFTNINLSINSCDDSISKIVEPRASTISERFHVIQELKNTNAIVGVYMMPILPFITDSANQIDEFFRSVSLSGADYVVSDMLNLRGSTKPYYINFIKENFPNLEEKYINLYKNGSIDKDYKTKIAILVKNSAKKYGVPLNYNDIIKIKLSEFSYENGEQLTLF</sequence>
<reference evidence="5" key="1">
    <citation type="submission" date="2020-10" db="EMBL/GenBank/DDBJ databases">
        <authorList>
            <person name="Gilroy R."/>
        </authorList>
    </citation>
    <scope>NUCLEOTIDE SEQUENCE</scope>
    <source>
        <strain evidence="5">F6-4510</strain>
    </source>
</reference>
<dbReference type="GO" id="GO:0003824">
    <property type="term" value="F:catalytic activity"/>
    <property type="evidence" value="ECO:0007669"/>
    <property type="project" value="InterPro"/>
</dbReference>
<dbReference type="SFLD" id="SFLDG01084">
    <property type="entry name" value="Uncharacterised_Radical_SAM_Su"/>
    <property type="match status" value="1"/>
</dbReference>
<dbReference type="InterPro" id="IPR040086">
    <property type="entry name" value="MJ0683-like"/>
</dbReference>
<dbReference type="AlphaFoldDB" id="A0A9D9DWS5"/>
<organism evidence="5 6">
    <name type="scientific">Candidatus Fimicola merdigallinarum</name>
    <dbReference type="NCBI Taxonomy" id="2840819"/>
    <lineage>
        <taxon>Bacteria</taxon>
        <taxon>Bacillati</taxon>
        <taxon>Bacillota</taxon>
        <taxon>Clostridia</taxon>
        <taxon>Lachnospirales</taxon>
        <taxon>Lachnospiraceae</taxon>
        <taxon>Lachnospiraceae incertae sedis</taxon>
        <taxon>Candidatus Fimicola</taxon>
    </lineage>
</organism>
<accession>A0A9D9DWS5</accession>
<dbReference type="EMBL" id="JADIMX010000117">
    <property type="protein sequence ID" value="MBO8434913.1"/>
    <property type="molecule type" value="Genomic_DNA"/>
</dbReference>
<feature type="domain" description="Elp3/MiaA/NifB-like radical SAM core" evidence="4">
    <location>
        <begin position="21"/>
        <end position="247"/>
    </location>
</feature>
<dbReference type="Pfam" id="PF04055">
    <property type="entry name" value="Radical_SAM"/>
    <property type="match status" value="1"/>
</dbReference>
<dbReference type="PANTHER" id="PTHR43432">
    <property type="entry name" value="SLR0285 PROTEIN"/>
    <property type="match status" value="1"/>
</dbReference>
<dbReference type="InterPro" id="IPR058240">
    <property type="entry name" value="rSAM_sf"/>
</dbReference>
<dbReference type="Proteomes" id="UP000823611">
    <property type="component" value="Unassembled WGS sequence"/>
</dbReference>
<evidence type="ECO:0000256" key="2">
    <source>
        <dbReference type="ARBA" id="ARBA00023004"/>
    </source>
</evidence>
<dbReference type="InterPro" id="IPR006638">
    <property type="entry name" value="Elp3/MiaA/NifB-like_rSAM"/>
</dbReference>
<dbReference type="GO" id="GO:0046872">
    <property type="term" value="F:metal ion binding"/>
    <property type="evidence" value="ECO:0007669"/>
    <property type="project" value="UniProtKB-KW"/>
</dbReference>
<evidence type="ECO:0000256" key="3">
    <source>
        <dbReference type="ARBA" id="ARBA00023014"/>
    </source>
</evidence>
<keyword evidence="3" id="KW-0411">Iron-sulfur</keyword>
<dbReference type="GO" id="GO:0051536">
    <property type="term" value="F:iron-sulfur cluster binding"/>
    <property type="evidence" value="ECO:0007669"/>
    <property type="project" value="UniProtKB-KW"/>
</dbReference>
<protein>
    <submittedName>
        <fullName evidence="5">Radical SAM protein</fullName>
    </submittedName>
</protein>
<evidence type="ECO:0000256" key="1">
    <source>
        <dbReference type="ARBA" id="ARBA00022723"/>
    </source>
</evidence>
<keyword evidence="1" id="KW-0479">Metal-binding</keyword>